<sequence>MSFTKRWIEEDGPKVQAPASHKLDLHENALDSFNEALTRFKEGTGGNVKAYKFAIQHLSHSIELLFKSHIAQMHPLLIYKNPFTAKPLDREMTIGLWDAVQFLKNSGDPIGKDFEADLLWLKKLRNEIEHSRFDMDVATVRATMGRLVEAIKDFHDHFDDDLSAFVTKGNLPLFEELSDEYRRSLGEARAKAAASTQDGETHDCEFCGERDTGARIDGEVKCQYCGESNYTVDCLRCGADELVSDATLWNDEDGRSDYLCSSCYAHYQSLVAAD</sequence>
<evidence type="ECO:0000313" key="1">
    <source>
        <dbReference type="EMBL" id="TWD77467.1"/>
    </source>
</evidence>
<evidence type="ECO:0000313" key="2">
    <source>
        <dbReference type="Proteomes" id="UP000319722"/>
    </source>
</evidence>
<name>A0A561BF43_9BURK</name>
<protein>
    <submittedName>
        <fullName evidence="1">Uncharacterized protein</fullName>
    </submittedName>
</protein>
<dbReference type="AlphaFoldDB" id="A0A561BF43"/>
<comment type="caution">
    <text evidence="1">The sequence shown here is derived from an EMBL/GenBank/DDBJ whole genome shotgun (WGS) entry which is preliminary data.</text>
</comment>
<accession>A0A561BF43</accession>
<reference evidence="1 2" key="1">
    <citation type="submission" date="2019-06" db="EMBL/GenBank/DDBJ databases">
        <title>Sorghum-associated microbial communities from plants grown in Nebraska, USA.</title>
        <authorList>
            <person name="Schachtman D."/>
        </authorList>
    </citation>
    <scope>NUCLEOTIDE SEQUENCE [LARGE SCALE GENOMIC DNA]</scope>
    <source>
        <strain evidence="1 2">T529</strain>
    </source>
</reference>
<dbReference type="Proteomes" id="UP000319722">
    <property type="component" value="Unassembled WGS sequence"/>
</dbReference>
<organism evidence="1 2">
    <name type="scientific">Variovorax beijingensis</name>
    <dbReference type="NCBI Taxonomy" id="2496117"/>
    <lineage>
        <taxon>Bacteria</taxon>
        <taxon>Pseudomonadati</taxon>
        <taxon>Pseudomonadota</taxon>
        <taxon>Betaproteobacteria</taxon>
        <taxon>Burkholderiales</taxon>
        <taxon>Comamonadaceae</taxon>
        <taxon>Variovorax</taxon>
    </lineage>
</organism>
<dbReference type="EMBL" id="VIVL01000009">
    <property type="protein sequence ID" value="TWD77467.1"/>
    <property type="molecule type" value="Genomic_DNA"/>
</dbReference>
<gene>
    <name evidence="1" type="ORF">FB547_1091</name>
</gene>
<proteinExistence type="predicted"/>